<accession>A0A382BEP5</accession>
<dbReference type="PANTHER" id="PTHR33178">
    <property type="match status" value="1"/>
</dbReference>
<dbReference type="InterPro" id="IPR044662">
    <property type="entry name" value="HS1/DABB1-like"/>
</dbReference>
<dbReference type="AlphaFoldDB" id="A0A382BEP5"/>
<evidence type="ECO:0000313" key="3">
    <source>
        <dbReference type="EMBL" id="SVB12089.1"/>
    </source>
</evidence>
<comment type="subunit">
    <text evidence="1">Homodimer.</text>
</comment>
<dbReference type="SMART" id="SM00886">
    <property type="entry name" value="Dabb"/>
    <property type="match status" value="1"/>
</dbReference>
<dbReference type="Pfam" id="PF07876">
    <property type="entry name" value="Dabb"/>
    <property type="match status" value="1"/>
</dbReference>
<dbReference type="InterPro" id="IPR013097">
    <property type="entry name" value="Dabb"/>
</dbReference>
<name>A0A382BEP5_9ZZZZ</name>
<protein>
    <recommendedName>
        <fullName evidence="2">Stress-response A/B barrel domain-containing protein</fullName>
    </recommendedName>
</protein>
<gene>
    <name evidence="3" type="ORF">METZ01_LOCUS164943</name>
</gene>
<proteinExistence type="predicted"/>
<dbReference type="EMBL" id="UINC01029413">
    <property type="protein sequence ID" value="SVB12089.1"/>
    <property type="molecule type" value="Genomic_DNA"/>
</dbReference>
<feature type="domain" description="Stress-response A/B barrel" evidence="2">
    <location>
        <begin position="2"/>
        <end position="98"/>
    </location>
</feature>
<reference evidence="3" key="1">
    <citation type="submission" date="2018-05" db="EMBL/GenBank/DDBJ databases">
        <authorList>
            <person name="Lanie J.A."/>
            <person name="Ng W.-L."/>
            <person name="Kazmierczak K.M."/>
            <person name="Andrzejewski T.M."/>
            <person name="Davidsen T.M."/>
            <person name="Wayne K.J."/>
            <person name="Tettelin H."/>
            <person name="Glass J.I."/>
            <person name="Rusch D."/>
            <person name="Podicherti R."/>
            <person name="Tsui H.-C.T."/>
            <person name="Winkler M.E."/>
        </authorList>
    </citation>
    <scope>NUCLEOTIDE SEQUENCE</scope>
</reference>
<sequence length="102" mass="11655">MFSHIVIFWTKPGVEDAEKRLVDGLHQYLPGIPGVISMHVGRCAPSDRPVVDQTYQVALNITFKNKIVQDAYQAHPQHVEFVEKVFKQVCDRVVVYDFGDLE</sequence>
<organism evidence="3">
    <name type="scientific">marine metagenome</name>
    <dbReference type="NCBI Taxonomy" id="408172"/>
    <lineage>
        <taxon>unclassified sequences</taxon>
        <taxon>metagenomes</taxon>
        <taxon>ecological metagenomes</taxon>
    </lineage>
</organism>
<dbReference type="InterPro" id="IPR011008">
    <property type="entry name" value="Dimeric_a/b-barrel"/>
</dbReference>
<dbReference type="SUPFAM" id="SSF54909">
    <property type="entry name" value="Dimeric alpha+beta barrel"/>
    <property type="match status" value="1"/>
</dbReference>
<evidence type="ECO:0000256" key="1">
    <source>
        <dbReference type="ARBA" id="ARBA00011738"/>
    </source>
</evidence>
<dbReference type="Gene3D" id="3.30.70.100">
    <property type="match status" value="1"/>
</dbReference>
<evidence type="ECO:0000259" key="2">
    <source>
        <dbReference type="PROSITE" id="PS51502"/>
    </source>
</evidence>
<dbReference type="PROSITE" id="PS51502">
    <property type="entry name" value="S_R_A_B_BARREL"/>
    <property type="match status" value="1"/>
</dbReference>
<dbReference type="PANTHER" id="PTHR33178:SF10">
    <property type="entry name" value="STRESS-RESPONSE A_B BARREL DOMAIN-CONTAINING PROTEIN"/>
    <property type="match status" value="1"/>
</dbReference>